<protein>
    <submittedName>
        <fullName evidence="4">Tetratricopeptide repeat protein</fullName>
    </submittedName>
</protein>
<dbReference type="InterPro" id="IPR036680">
    <property type="entry name" value="SPOR-like_sf"/>
</dbReference>
<dbReference type="InterPro" id="IPR011990">
    <property type="entry name" value="TPR-like_helical_dom_sf"/>
</dbReference>
<dbReference type="InterPro" id="IPR019734">
    <property type="entry name" value="TPR_rpt"/>
</dbReference>
<dbReference type="SUPFAM" id="SSF48452">
    <property type="entry name" value="TPR-like"/>
    <property type="match status" value="1"/>
</dbReference>
<evidence type="ECO:0000313" key="5">
    <source>
        <dbReference type="Proteomes" id="UP001594351"/>
    </source>
</evidence>
<evidence type="ECO:0000259" key="3">
    <source>
        <dbReference type="PROSITE" id="PS51724"/>
    </source>
</evidence>
<comment type="caution">
    <text evidence="4">The sequence shown here is derived from an EMBL/GenBank/DDBJ whole genome shotgun (WGS) entry which is preliminary data.</text>
</comment>
<accession>A0ABV6YUR7</accession>
<dbReference type="Pfam" id="PF13174">
    <property type="entry name" value="TPR_6"/>
    <property type="match status" value="2"/>
</dbReference>
<name>A0ABV6YUR7_UNCC1</name>
<dbReference type="Gene3D" id="1.25.40.10">
    <property type="entry name" value="Tetratricopeptide repeat domain"/>
    <property type="match status" value="2"/>
</dbReference>
<dbReference type="EMBL" id="JBHPBY010000067">
    <property type="protein sequence ID" value="MFC1849949.1"/>
    <property type="molecule type" value="Genomic_DNA"/>
</dbReference>
<reference evidence="4 5" key="1">
    <citation type="submission" date="2024-09" db="EMBL/GenBank/DDBJ databases">
        <title>Laminarin stimulates single cell rates of sulfate reduction while oxygen inhibits transcriptomic activity in coastal marine sediment.</title>
        <authorList>
            <person name="Lindsay M."/>
            <person name="Orcutt B."/>
            <person name="Emerson D."/>
            <person name="Stepanauskas R."/>
            <person name="D'Angelo T."/>
        </authorList>
    </citation>
    <scope>NUCLEOTIDE SEQUENCE [LARGE SCALE GENOMIC DNA]</scope>
    <source>
        <strain evidence="4">SAG AM-311-K15</strain>
    </source>
</reference>
<sequence length="380" mass="43567">MKRILFLALSWQILFSHFVSPGFSTPDQDHFTLMSTILEKEVPQDCAEIFELGERYLQRYSARGGAGEVMLKILECEQDWDVIREKLHHLIRQYNREPVAEKAHLTYIRYLFLKGIYDAVSVESEKFVLTFPDSEFIEEALYLEGVAHFELGQYDQANQKFLLLILRYPQSSYVGQAQFGIAESYYHSRKFSDALAQFKLARKKLTNDLFIARTELRIASCHHQLDNVNRSIQHYQKVIDIYPQSPERKTAEAAIQSLKGKSTVTHKPDEIQETDTMPGGSMTPGKPPSTKRVDPAHTCGYTIQVGAFAQKQNAFDLLEALKIKGYDAYALTIERSNRVIYKIRIGTCLPKNEAKKISDKLLKEEQLFSFLTLCPPPSKP</sequence>
<gene>
    <name evidence="4" type="ORF">ACFL27_07145</name>
</gene>
<evidence type="ECO:0000256" key="1">
    <source>
        <dbReference type="PROSITE-ProRule" id="PRU00339"/>
    </source>
</evidence>
<organism evidence="4 5">
    <name type="scientific">candidate division CSSED10-310 bacterium</name>
    <dbReference type="NCBI Taxonomy" id="2855610"/>
    <lineage>
        <taxon>Bacteria</taxon>
        <taxon>Bacteria division CSSED10-310</taxon>
    </lineage>
</organism>
<dbReference type="PROSITE" id="PS51724">
    <property type="entry name" value="SPOR"/>
    <property type="match status" value="1"/>
</dbReference>
<dbReference type="SUPFAM" id="SSF110997">
    <property type="entry name" value="Sporulation related repeat"/>
    <property type="match status" value="1"/>
</dbReference>
<dbReference type="Pfam" id="PF05036">
    <property type="entry name" value="SPOR"/>
    <property type="match status" value="1"/>
</dbReference>
<feature type="repeat" description="TPR" evidence="1">
    <location>
        <begin position="212"/>
        <end position="245"/>
    </location>
</feature>
<evidence type="ECO:0000256" key="2">
    <source>
        <dbReference type="SAM" id="MobiDB-lite"/>
    </source>
</evidence>
<dbReference type="Gene3D" id="3.30.70.1070">
    <property type="entry name" value="Sporulation related repeat"/>
    <property type="match status" value="1"/>
</dbReference>
<feature type="domain" description="SPOR" evidence="3">
    <location>
        <begin position="295"/>
        <end position="374"/>
    </location>
</feature>
<keyword evidence="5" id="KW-1185">Reference proteome</keyword>
<dbReference type="PROSITE" id="PS50005">
    <property type="entry name" value="TPR"/>
    <property type="match status" value="1"/>
</dbReference>
<dbReference type="InterPro" id="IPR007730">
    <property type="entry name" value="SPOR-like_dom"/>
</dbReference>
<proteinExistence type="predicted"/>
<evidence type="ECO:0000313" key="4">
    <source>
        <dbReference type="EMBL" id="MFC1849949.1"/>
    </source>
</evidence>
<dbReference type="Proteomes" id="UP001594351">
    <property type="component" value="Unassembled WGS sequence"/>
</dbReference>
<dbReference type="SMART" id="SM00028">
    <property type="entry name" value="TPR"/>
    <property type="match status" value="3"/>
</dbReference>
<keyword evidence="1" id="KW-0802">TPR repeat</keyword>
<feature type="region of interest" description="Disordered" evidence="2">
    <location>
        <begin position="253"/>
        <end position="293"/>
    </location>
</feature>